<feature type="domain" description="CKK" evidence="9">
    <location>
        <begin position="1613"/>
        <end position="1748"/>
    </location>
</feature>
<dbReference type="GO" id="GO:0030507">
    <property type="term" value="F:spectrin binding"/>
    <property type="evidence" value="ECO:0007669"/>
    <property type="project" value="InterPro"/>
</dbReference>
<dbReference type="InterPro" id="IPR022613">
    <property type="entry name" value="CH_CAMSAP_2"/>
</dbReference>
<dbReference type="PROSITE" id="PS50021">
    <property type="entry name" value="CH"/>
    <property type="match status" value="1"/>
</dbReference>
<dbReference type="EMBL" id="KB296645">
    <property type="protein sequence ID" value="ELU11545.1"/>
    <property type="molecule type" value="Genomic_DNA"/>
</dbReference>
<feature type="region of interest" description="Disordered" evidence="7">
    <location>
        <begin position="648"/>
        <end position="736"/>
    </location>
</feature>
<keyword evidence="2" id="KW-0963">Cytoplasm</keyword>
<dbReference type="PANTHER" id="PTHR21595">
    <property type="entry name" value="PATRONIN"/>
    <property type="match status" value="1"/>
</dbReference>
<dbReference type="Pfam" id="PF25532">
    <property type="entry name" value="CH_CAMSAP2_N"/>
    <property type="match status" value="1"/>
</dbReference>
<evidence type="ECO:0008006" key="13">
    <source>
        <dbReference type="Google" id="ProtNLM"/>
    </source>
</evidence>
<feature type="compositionally biased region" description="Basic and acidic residues" evidence="7">
    <location>
        <begin position="855"/>
        <end position="867"/>
    </location>
</feature>
<evidence type="ECO:0000256" key="1">
    <source>
        <dbReference type="ARBA" id="ARBA00004245"/>
    </source>
</evidence>
<dbReference type="Pfam" id="PF08683">
    <property type="entry name" value="CAMSAP_CKK"/>
    <property type="match status" value="1"/>
</dbReference>
<dbReference type="InterPro" id="IPR036872">
    <property type="entry name" value="CH_dom_sf"/>
</dbReference>
<feature type="region of interest" description="Disordered" evidence="7">
    <location>
        <begin position="1154"/>
        <end position="1181"/>
    </location>
</feature>
<feature type="compositionally biased region" description="Pro residues" evidence="7">
    <location>
        <begin position="1269"/>
        <end position="1292"/>
    </location>
</feature>
<dbReference type="PANTHER" id="PTHR21595:SF0">
    <property type="entry name" value="PATRONIN"/>
    <property type="match status" value="1"/>
</dbReference>
<dbReference type="SUPFAM" id="SSF50346">
    <property type="entry name" value="PRC-barrel domain"/>
    <property type="match status" value="1"/>
</dbReference>
<keyword evidence="12" id="KW-1185">Reference proteome</keyword>
<feature type="compositionally biased region" description="Basic and acidic residues" evidence="7">
    <location>
        <begin position="1410"/>
        <end position="1419"/>
    </location>
</feature>
<dbReference type="SMART" id="SM01051">
    <property type="entry name" value="CAMSAP_CKK"/>
    <property type="match status" value="1"/>
</dbReference>
<feature type="region of interest" description="Disordered" evidence="7">
    <location>
        <begin position="1406"/>
        <end position="1593"/>
    </location>
</feature>
<feature type="domain" description="Calponin-homology (CH)" evidence="8">
    <location>
        <begin position="172"/>
        <end position="302"/>
    </location>
</feature>
<dbReference type="EMBL" id="AMQN01005717">
    <property type="status" value="NOT_ANNOTATED_CDS"/>
    <property type="molecule type" value="Genomic_DNA"/>
</dbReference>
<dbReference type="GO" id="GO:0051011">
    <property type="term" value="F:microtubule minus-end binding"/>
    <property type="evidence" value="ECO:0007669"/>
    <property type="project" value="TreeGrafter"/>
</dbReference>
<feature type="compositionally biased region" description="Polar residues" evidence="7">
    <location>
        <begin position="670"/>
        <end position="685"/>
    </location>
</feature>
<reference evidence="10 12" key="2">
    <citation type="journal article" date="2013" name="Nature">
        <title>Insights into bilaterian evolution from three spiralian genomes.</title>
        <authorList>
            <person name="Simakov O."/>
            <person name="Marletaz F."/>
            <person name="Cho S.J."/>
            <person name="Edsinger-Gonzales E."/>
            <person name="Havlak P."/>
            <person name="Hellsten U."/>
            <person name="Kuo D.H."/>
            <person name="Larsson T."/>
            <person name="Lv J."/>
            <person name="Arendt D."/>
            <person name="Savage R."/>
            <person name="Osoegawa K."/>
            <person name="de Jong P."/>
            <person name="Grimwood J."/>
            <person name="Chapman J.A."/>
            <person name="Shapiro H."/>
            <person name="Aerts A."/>
            <person name="Otillar R.P."/>
            <person name="Terry A.Y."/>
            <person name="Boore J.L."/>
            <person name="Grigoriev I.V."/>
            <person name="Lindberg D.R."/>
            <person name="Seaver E.C."/>
            <person name="Weisblat D.A."/>
            <person name="Putnam N.H."/>
            <person name="Rokhsar D.S."/>
        </authorList>
    </citation>
    <scope>NUCLEOTIDE SEQUENCE</scope>
    <source>
        <strain evidence="10 12">I ESC-2004</strain>
    </source>
</reference>
<feature type="region of interest" description="Disordered" evidence="7">
    <location>
        <begin position="824"/>
        <end position="1041"/>
    </location>
</feature>
<keyword evidence="4" id="KW-0175">Coiled coil</keyword>
<dbReference type="PROSITE" id="PS51508">
    <property type="entry name" value="CKK"/>
    <property type="match status" value="1"/>
</dbReference>
<dbReference type="SUPFAM" id="SSF47576">
    <property type="entry name" value="Calponin-homology domain, CH-domain"/>
    <property type="match status" value="1"/>
</dbReference>
<sequence>MSEEESLGSSLDVPELIPIEDYDPKKAKLEASISWILTKAFGKQIPPHLVNSFFDDPQGAKYLKPEVVNVLVSGEVYCKAASNIFRDDILPSKGHQSIIQALSRRGIYVLDARESAVTEAVLMQVSPFKESSHIALIDGLMTAHVANVVTVERVVQAVKKFATFNASSELPYDTEDSLLFWLNKVCSSVRRYLDAQQVHLAQRQAFGVPVLDDLCKDCNDGCCLAATLSFYCPTALRLEVLALREAVGIADSLYNLQLVTDFCRTQLPVNVAHLTVNDLFYIASDLKPNFLAFLADIFFLLEVQPAACVRDTSRAFVSSLVYTGMDNSHDTEDHVDLDPAPKPTSKPPVLPISDLTKRSFQINSEVMSTGSIPDLHKAGSSMPSVRQPLLPKRLQQHKDAQNLETERRSQSLTSVEDRVAIQQSLKAWRESQDSESPRVSEPASIRNGSLRTLALPLDESSSSGMLQNVSIDTDVSLDLSDESIDIGDTPRSASTGLRSRATGGVAALQDLFKGPLENDGTELQSISSRASSTIEPLMPAQIKPAKEKSNNHTKEEESGEKDKSPATPSRPQIPKNLSITSEGHEDSSSDEDFQTPSVETVPLPGFPQNNHSPSKSPEKNVEGKQYDAFVVETDDKKFDRSKPVYQSFTLHNQPKTPEAAEAAGIPVVTDANSSVQQSLLQQMRAQRNEDEGPRQRPGSLNIKSAHGNNAKGSPKTSFAQIKKQKENGEVSPSVLFAAQQGAPAKLGSLRDQFQNKQKPAAKKTTFAALPNQTTWRENAVQRNSAERDVTDSNREGEPPAVSAAVQPLASELLDIRMRLEERRRQMEGEKKRKEMQWSKQRQRVGKQAFIQVISKTKDDKEDEEKPLMTKSMDAASLSSSCEPEVMTQSDSQVYADNKVEAPTIDRLSVSEEAHSSAPPPVNKSKERLRSTSPASAGSRDSSPKPKGSYSREAIQTLIEGGRKRWGSDETRERSSSKEKLTAKPSNPAVERSATPNQARSRPGSCGSPAPSLDRDSPALSRSSQESQPAMSSSMENVPYNTSLDKLNCSLSELQGEIMRLSLQKDQLKTLVGSEGERPAQQEERVEPAENGGDDSKFFLYPRGASGGEPDIASSVVSQTAVTSQGPPPALPPASVPHSYSMPPQMHYAHPIPQPHYGQGYPGQYPPYMTSQQPYPHPQQYPMHGQYPPMYQQAQIYQQPYPVMHQWQQQQQQPAMPPQPPPINSSPSHPSFQAPPPPVMSTSDSALLHPAKVPSSPMVASDDATQTTPQSPPYVAPSTPSPGPPPPSSPLAPPREAEVREEEEGDASASTEGFFVCFDSAAPQKAKPQLGKNRRKKTEKKPEVAAPGEAPPPAQTPSREGDALRNPAPRVNISPGVGFVIADEAPTEKVRFCLWKSEVETFKNARLSFFAERDDGNGEKEAEDNGATGEAQSRSGEEEIETGDGKSAGTRGEEVIVRSTQQKRDVECVNCKRRLKEELAEQKKQEEKSKRDAIFQQYLERKAERENSEGDASTGSSSIPRRGKNKGKEKRPRPMSQPPGGYSMPPEFRGKSPAPDTMKGPKGLPLFPGSGLADNDPQNFPYGGLTHRRPPTPDRVRGVDDFGVVSAPGSDYAGPKLFVKPSSKSNRHIIANAISHCCLAGTVNSDVKNRVLDVLNNDAANHFIILFRDAGMQYKSLYTYNIEKEEVLKIIGVGPKQLLPKMLDRFYKYDSGGKSFSHIKSTRHLSAAVDAVTIQDSLWQKKPSAGPVKKACAVQMY</sequence>
<gene>
    <name evidence="10" type="ORF">CAPTEDRAFT_228385</name>
</gene>
<dbReference type="GO" id="GO:0036449">
    <property type="term" value="C:microtubule minus-end"/>
    <property type="evidence" value="ECO:0007669"/>
    <property type="project" value="TreeGrafter"/>
</dbReference>
<feature type="region of interest" description="Disordered" evidence="7">
    <location>
        <begin position="1069"/>
        <end position="1095"/>
    </location>
</feature>
<evidence type="ECO:0000259" key="9">
    <source>
        <dbReference type="PROSITE" id="PS51508"/>
    </source>
</evidence>
<evidence type="ECO:0000256" key="6">
    <source>
        <dbReference type="PROSITE-ProRule" id="PRU00841"/>
    </source>
</evidence>
<dbReference type="InterPro" id="IPR011033">
    <property type="entry name" value="PRC_barrel-like_sf"/>
</dbReference>
<dbReference type="InterPro" id="IPR032940">
    <property type="entry name" value="CAMSAP"/>
</dbReference>
<feature type="compositionally biased region" description="Polar residues" evidence="7">
    <location>
        <begin position="876"/>
        <end position="894"/>
    </location>
</feature>
<feature type="compositionally biased region" description="Polar residues" evidence="7">
    <location>
        <begin position="1509"/>
        <end position="1518"/>
    </location>
</feature>
<dbReference type="InterPro" id="IPR014797">
    <property type="entry name" value="CKK_CAMSAP"/>
</dbReference>
<feature type="compositionally biased region" description="Polar residues" evidence="7">
    <location>
        <begin position="930"/>
        <end position="940"/>
    </location>
</feature>
<feature type="compositionally biased region" description="Basic and acidic residues" evidence="7">
    <location>
        <begin position="328"/>
        <end position="339"/>
    </location>
</feature>
<dbReference type="Pfam" id="PF17095">
    <property type="entry name" value="CAMSAP_CC1"/>
    <property type="match status" value="1"/>
</dbReference>
<comment type="similarity">
    <text evidence="6">Belongs to the CAMSAP1 family.</text>
</comment>
<dbReference type="OrthoDB" id="2125658at2759"/>
<dbReference type="HOGENOM" id="CLU_004833_1_0_1"/>
<feature type="region of interest" description="Disordered" evidence="7">
    <location>
        <begin position="515"/>
        <end position="627"/>
    </location>
</feature>
<dbReference type="Gene3D" id="3.10.20.360">
    <property type="entry name" value="CKK domain"/>
    <property type="match status" value="1"/>
</dbReference>
<dbReference type="InterPro" id="IPR038209">
    <property type="entry name" value="CKK_dom_sf"/>
</dbReference>
<comment type="subcellular location">
    <subcellularLocation>
        <location evidence="1">Cytoplasm</location>
        <location evidence="1">Cytoskeleton</location>
    </subcellularLocation>
</comment>
<evidence type="ECO:0000256" key="5">
    <source>
        <dbReference type="ARBA" id="ARBA00023212"/>
    </source>
</evidence>
<feature type="region of interest" description="Disordered" evidence="7">
    <location>
        <begin position="426"/>
        <end position="445"/>
    </location>
</feature>
<dbReference type="Pfam" id="PF11971">
    <property type="entry name" value="CAMSAP_CH"/>
    <property type="match status" value="1"/>
</dbReference>
<feature type="region of interest" description="Disordered" evidence="7">
    <location>
        <begin position="1204"/>
        <end position="1375"/>
    </location>
</feature>
<feature type="compositionally biased region" description="Basic and acidic residues" evidence="7">
    <location>
        <begin position="784"/>
        <end position="797"/>
    </location>
</feature>
<evidence type="ECO:0000256" key="2">
    <source>
        <dbReference type="ARBA" id="ARBA00022490"/>
    </source>
</evidence>
<dbReference type="GO" id="GO:0031122">
    <property type="term" value="P:cytoplasmic microtubule organization"/>
    <property type="evidence" value="ECO:0007669"/>
    <property type="project" value="TreeGrafter"/>
</dbReference>
<evidence type="ECO:0000313" key="12">
    <source>
        <dbReference type="Proteomes" id="UP000014760"/>
    </source>
</evidence>
<feature type="compositionally biased region" description="Basic and acidic residues" evidence="7">
    <location>
        <begin position="824"/>
        <end position="836"/>
    </location>
</feature>
<dbReference type="GO" id="GO:0005516">
    <property type="term" value="F:calmodulin binding"/>
    <property type="evidence" value="ECO:0007669"/>
    <property type="project" value="InterPro"/>
</dbReference>
<feature type="region of interest" description="Disordered" evidence="7">
    <location>
        <begin position="328"/>
        <end position="351"/>
    </location>
</feature>
<feature type="compositionally biased region" description="Pro residues" evidence="7">
    <location>
        <begin position="340"/>
        <end position="350"/>
    </location>
</feature>
<feature type="compositionally biased region" description="Basic residues" evidence="7">
    <location>
        <begin position="1520"/>
        <end position="1532"/>
    </location>
</feature>
<feature type="region of interest" description="Disordered" evidence="7">
    <location>
        <begin position="769"/>
        <end position="803"/>
    </location>
</feature>
<feature type="compositionally biased region" description="Basic and acidic residues" evidence="7">
    <location>
        <begin position="1474"/>
        <end position="1507"/>
    </location>
</feature>
<dbReference type="STRING" id="283909.R7V6Z8"/>
<comment type="domain">
    <text evidence="6">The CKK domain binds microtubules.</text>
</comment>
<dbReference type="Proteomes" id="UP000014760">
    <property type="component" value="Unassembled WGS sequence"/>
</dbReference>
<dbReference type="FunFam" id="3.10.20.360:FF:000002">
    <property type="entry name" value="Patronin, isoform M"/>
    <property type="match status" value="1"/>
</dbReference>
<feature type="compositionally biased region" description="Basic and acidic residues" evidence="7">
    <location>
        <begin position="616"/>
        <end position="625"/>
    </location>
</feature>
<feature type="compositionally biased region" description="Basic and acidic residues" evidence="7">
    <location>
        <begin position="427"/>
        <end position="438"/>
    </location>
</feature>
<evidence type="ECO:0000256" key="3">
    <source>
        <dbReference type="ARBA" id="ARBA00022701"/>
    </source>
</evidence>
<feature type="compositionally biased region" description="Polar residues" evidence="7">
    <location>
        <begin position="521"/>
        <end position="534"/>
    </location>
</feature>
<feature type="compositionally biased region" description="Polar residues" evidence="7">
    <location>
        <begin position="770"/>
        <end position="783"/>
    </location>
</feature>
<evidence type="ECO:0000259" key="8">
    <source>
        <dbReference type="PROSITE" id="PS50021"/>
    </source>
</evidence>
<dbReference type="InterPro" id="IPR031372">
    <property type="entry name" value="CAMSAP_CC1"/>
</dbReference>
<dbReference type="FunCoup" id="R7V6Z8">
    <property type="interactions" value="419"/>
</dbReference>
<name>R7V6Z8_CAPTE</name>
<proteinExistence type="inferred from homology"/>
<keyword evidence="3 6" id="KW-0493">Microtubule</keyword>
<dbReference type="GO" id="GO:0031175">
    <property type="term" value="P:neuron projection development"/>
    <property type="evidence" value="ECO:0007669"/>
    <property type="project" value="InterPro"/>
</dbReference>
<feature type="compositionally biased region" description="Basic and acidic residues" evidence="7">
    <location>
        <begin position="1074"/>
        <end position="1087"/>
    </location>
</feature>
<reference evidence="12" key="1">
    <citation type="submission" date="2012-12" db="EMBL/GenBank/DDBJ databases">
        <authorList>
            <person name="Hellsten U."/>
            <person name="Grimwood J."/>
            <person name="Chapman J.A."/>
            <person name="Shapiro H."/>
            <person name="Aerts A."/>
            <person name="Otillar R.P."/>
            <person name="Terry A.Y."/>
            <person name="Boore J.L."/>
            <person name="Simakov O."/>
            <person name="Marletaz F."/>
            <person name="Cho S.-J."/>
            <person name="Edsinger-Gonzales E."/>
            <person name="Havlak P."/>
            <person name="Kuo D.-H."/>
            <person name="Larsson T."/>
            <person name="Lv J."/>
            <person name="Arendt D."/>
            <person name="Savage R."/>
            <person name="Osoegawa K."/>
            <person name="de Jong P."/>
            <person name="Lindberg D.R."/>
            <person name="Seaver E.C."/>
            <person name="Weisblat D.A."/>
            <person name="Putnam N.H."/>
            <person name="Grigoriev I.V."/>
            <person name="Rokhsar D.S."/>
        </authorList>
    </citation>
    <scope>NUCLEOTIDE SEQUENCE</scope>
    <source>
        <strain evidence="12">I ESC-2004</strain>
    </source>
</reference>
<evidence type="ECO:0000256" key="7">
    <source>
        <dbReference type="SAM" id="MobiDB-lite"/>
    </source>
</evidence>
<feature type="compositionally biased region" description="Low complexity" evidence="7">
    <location>
        <begin position="1204"/>
        <end position="1213"/>
    </location>
</feature>
<accession>R7V6Z8</accession>
<feature type="compositionally biased region" description="Polar residues" evidence="7">
    <location>
        <begin position="566"/>
        <end position="580"/>
    </location>
</feature>
<feature type="compositionally biased region" description="Basic and acidic residues" evidence="7">
    <location>
        <begin position="544"/>
        <end position="564"/>
    </location>
</feature>
<feature type="compositionally biased region" description="Low complexity" evidence="7">
    <location>
        <begin position="1020"/>
        <end position="1035"/>
    </location>
</feature>
<evidence type="ECO:0000313" key="10">
    <source>
        <dbReference type="EMBL" id="ELU11545.1"/>
    </source>
</evidence>
<reference evidence="11" key="3">
    <citation type="submission" date="2015-06" db="UniProtKB">
        <authorList>
            <consortium name="EnsemblMetazoa"/>
        </authorList>
    </citation>
    <scope>IDENTIFICATION</scope>
</reference>
<feature type="region of interest" description="Disordered" evidence="7">
    <location>
        <begin position="396"/>
        <end position="416"/>
    </location>
</feature>
<dbReference type="OMA" id="KAPQPMG"/>
<feature type="compositionally biased region" description="Basic and acidic residues" evidence="7">
    <location>
        <begin position="960"/>
        <end position="981"/>
    </location>
</feature>
<dbReference type="InterPro" id="IPR001715">
    <property type="entry name" value="CH_dom"/>
</dbReference>
<feature type="region of interest" description="Disordered" evidence="7">
    <location>
        <begin position="481"/>
        <end position="500"/>
    </location>
</feature>
<dbReference type="InterPro" id="IPR058042">
    <property type="entry name" value="CAMSAP_N"/>
</dbReference>
<protein>
    <recommendedName>
        <fullName evidence="13">CKK domain-containing protein</fullName>
    </recommendedName>
</protein>
<organism evidence="10">
    <name type="scientific">Capitella teleta</name>
    <name type="common">Polychaete worm</name>
    <dbReference type="NCBI Taxonomy" id="283909"/>
    <lineage>
        <taxon>Eukaryota</taxon>
        <taxon>Metazoa</taxon>
        <taxon>Spiralia</taxon>
        <taxon>Lophotrochozoa</taxon>
        <taxon>Annelida</taxon>
        <taxon>Polychaeta</taxon>
        <taxon>Sedentaria</taxon>
        <taxon>Scolecida</taxon>
        <taxon>Capitellidae</taxon>
        <taxon>Capitella</taxon>
    </lineage>
</organism>
<feature type="compositionally biased region" description="Basic and acidic residues" evidence="7">
    <location>
        <begin position="1450"/>
        <end position="1466"/>
    </location>
</feature>
<evidence type="ECO:0000256" key="4">
    <source>
        <dbReference type="ARBA" id="ARBA00023054"/>
    </source>
</evidence>
<dbReference type="GO" id="GO:0007026">
    <property type="term" value="P:negative regulation of microtubule depolymerization"/>
    <property type="evidence" value="ECO:0007669"/>
    <property type="project" value="TreeGrafter"/>
</dbReference>
<keyword evidence="5" id="KW-0206">Cytoskeleton</keyword>
<feature type="compositionally biased region" description="Polar residues" evidence="7">
    <location>
        <begin position="706"/>
        <end position="719"/>
    </location>
</feature>
<evidence type="ECO:0000313" key="11">
    <source>
        <dbReference type="EnsemblMetazoa" id="CapteP228385"/>
    </source>
</evidence>
<feature type="compositionally biased region" description="Pro residues" evidence="7">
    <location>
        <begin position="1214"/>
        <end position="1223"/>
    </location>
</feature>
<dbReference type="EnsemblMetazoa" id="CapteT228385">
    <property type="protein sequence ID" value="CapteP228385"/>
    <property type="gene ID" value="CapteG228385"/>
</dbReference>